<evidence type="ECO:0000259" key="1">
    <source>
        <dbReference type="Pfam" id="PF13280"/>
    </source>
</evidence>
<feature type="domain" description="WYL" evidence="1">
    <location>
        <begin position="118"/>
        <end position="186"/>
    </location>
</feature>
<dbReference type="InterPro" id="IPR026881">
    <property type="entry name" value="WYL_dom"/>
</dbReference>
<dbReference type="InterPro" id="IPR057727">
    <property type="entry name" value="WCX_dom"/>
</dbReference>
<feature type="domain" description="WCX" evidence="2">
    <location>
        <begin position="220"/>
        <end position="294"/>
    </location>
</feature>
<dbReference type="PANTHER" id="PTHR34580:SF9">
    <property type="entry name" value="SLL5097 PROTEIN"/>
    <property type="match status" value="1"/>
</dbReference>
<comment type="caution">
    <text evidence="3">The sequence shown here is derived from an EMBL/GenBank/DDBJ whole genome shotgun (WGS) entry which is preliminary data.</text>
</comment>
<dbReference type="PROSITE" id="PS52050">
    <property type="entry name" value="WYL"/>
    <property type="match status" value="1"/>
</dbReference>
<dbReference type="InterPro" id="IPR051534">
    <property type="entry name" value="CBASS_pafABC_assoc_protein"/>
</dbReference>
<gene>
    <name evidence="3" type="ORF">GQ41_3640</name>
</gene>
<evidence type="ECO:0000259" key="2">
    <source>
        <dbReference type="Pfam" id="PF25583"/>
    </source>
</evidence>
<accession>A0ABY3ADX9</accession>
<proteinExistence type="predicted"/>
<dbReference type="PANTHER" id="PTHR34580">
    <property type="match status" value="1"/>
</dbReference>
<dbReference type="GO" id="GO:0003677">
    <property type="term" value="F:DNA binding"/>
    <property type="evidence" value="ECO:0007669"/>
    <property type="project" value="UniProtKB-KW"/>
</dbReference>
<dbReference type="Pfam" id="PF13280">
    <property type="entry name" value="WYL"/>
    <property type="match status" value="1"/>
</dbReference>
<keyword evidence="3" id="KW-0238">DNA-binding</keyword>
<dbReference type="Pfam" id="PF25583">
    <property type="entry name" value="WCX"/>
    <property type="match status" value="1"/>
</dbReference>
<sequence>MSKKESLLRHRLIIFKLRRSPCSFEQLQDFLELQSEISGDHLGCSLRTFQRDIKEVASLYDIVINYNKSSNAYEITHEGNEEHNERFLEAFEVFNALKVANQYSNKLLVEKRRPMGTEHLLGLLHAIDNNLEVTFKYEKYFEDDSRTRTVRPIAIKEAKNRWYILARDTEDMKVKSFGLDRMSCMELSKIKFDPILDYDPEEEYKHSFGIIGGNGQQPKKVVLSFTPIEAKYIKSLPLHHSQQIILDNADECRFQYLIHATYDFIMEIKAIGSKVKVLEPKELKKAIVQDLEETLSLYRN</sequence>
<evidence type="ECO:0000313" key="4">
    <source>
        <dbReference type="Proteomes" id="UP000315363"/>
    </source>
</evidence>
<reference evidence="3 4" key="1">
    <citation type="submission" date="2019-06" db="EMBL/GenBank/DDBJ databases">
        <title>A large-scale integrated study on North Sea by COGITO (Coastal Microbe Genomic &amp; Taxonomic Observatory).</title>
        <authorList>
            <person name="Teeling H."/>
        </authorList>
    </citation>
    <scope>NUCLEOTIDE SEQUENCE [LARGE SCALE GENOMIC DNA]</scope>
    <source>
        <strain evidence="3 4">MAR_2009_79</strain>
    </source>
</reference>
<protein>
    <submittedName>
        <fullName evidence="3">DNA-binding transcriptional regulator YafY</fullName>
    </submittedName>
</protein>
<dbReference type="Proteomes" id="UP000315363">
    <property type="component" value="Unassembled WGS sequence"/>
</dbReference>
<name>A0ABY3ADX9_9FLAO</name>
<keyword evidence="4" id="KW-1185">Reference proteome</keyword>
<organism evidence="3 4">
    <name type="scientific">Arenibacter algicola</name>
    <dbReference type="NCBI Taxonomy" id="616991"/>
    <lineage>
        <taxon>Bacteria</taxon>
        <taxon>Pseudomonadati</taxon>
        <taxon>Bacteroidota</taxon>
        <taxon>Flavobacteriia</taxon>
        <taxon>Flavobacteriales</taxon>
        <taxon>Flavobacteriaceae</taxon>
        <taxon>Arenibacter</taxon>
    </lineage>
</organism>
<evidence type="ECO:0000313" key="3">
    <source>
        <dbReference type="EMBL" id="TQO38972.1"/>
    </source>
</evidence>
<dbReference type="RefSeq" id="WP_142190411.1">
    <property type="nucleotide sequence ID" value="NZ_VHIF01000001.1"/>
</dbReference>
<dbReference type="EMBL" id="VHIF01000001">
    <property type="protein sequence ID" value="TQO38972.1"/>
    <property type="molecule type" value="Genomic_DNA"/>
</dbReference>